<protein>
    <recommendedName>
        <fullName evidence="3">SipW-cognate class signal peptide</fullName>
    </recommendedName>
</protein>
<evidence type="ECO:0000313" key="1">
    <source>
        <dbReference type="EMBL" id="TFB79292.1"/>
    </source>
</evidence>
<dbReference type="AlphaFoldDB" id="A0A4R8VB78"/>
<evidence type="ECO:0008006" key="3">
    <source>
        <dbReference type="Google" id="ProtNLM"/>
    </source>
</evidence>
<dbReference type="Pfam" id="PF12389">
    <property type="entry name" value="Peptidase_M73"/>
    <property type="match status" value="1"/>
</dbReference>
<dbReference type="Proteomes" id="UP000298488">
    <property type="component" value="Unassembled WGS sequence"/>
</dbReference>
<gene>
    <name evidence="1" type="ORF">E3N84_04020</name>
</gene>
<dbReference type="EMBL" id="SOFI01000003">
    <property type="protein sequence ID" value="TFB79292.1"/>
    <property type="molecule type" value="Genomic_DNA"/>
</dbReference>
<keyword evidence="2" id="KW-1185">Reference proteome</keyword>
<accession>A0A4R8VB78</accession>
<comment type="caution">
    <text evidence="1">The sequence shown here is derived from an EMBL/GenBank/DDBJ whole genome shotgun (WGS) entry which is preliminary data.</text>
</comment>
<proteinExistence type="predicted"/>
<dbReference type="OrthoDB" id="4403185at2"/>
<dbReference type="RefSeq" id="WP_104095168.1">
    <property type="nucleotide sequence ID" value="NZ_JACHBP010000001.1"/>
</dbReference>
<evidence type="ECO:0000313" key="2">
    <source>
        <dbReference type="Proteomes" id="UP000298488"/>
    </source>
</evidence>
<name>A0A4R8VB78_9MICO</name>
<organism evidence="1 2">
    <name type="scientific">Terrimesophilobacter mesophilus</name>
    <dbReference type="NCBI Taxonomy" id="433647"/>
    <lineage>
        <taxon>Bacteria</taxon>
        <taxon>Bacillati</taxon>
        <taxon>Actinomycetota</taxon>
        <taxon>Actinomycetes</taxon>
        <taxon>Micrococcales</taxon>
        <taxon>Microbacteriaceae</taxon>
        <taxon>Terrimesophilobacter</taxon>
    </lineage>
</organism>
<dbReference type="InterPro" id="IPR022121">
    <property type="entry name" value="Peptidase_M73_camelysin"/>
</dbReference>
<reference evidence="1 2" key="1">
    <citation type="submission" date="2019-03" db="EMBL/GenBank/DDBJ databases">
        <title>Genomics of glacier-inhabiting Cryobacterium strains.</title>
        <authorList>
            <person name="Liu Q."/>
            <person name="Xin Y.-H."/>
        </authorList>
    </citation>
    <scope>NUCLEOTIDE SEQUENCE [LARGE SCALE GENOMIC DNA]</scope>
    <source>
        <strain evidence="1 2">CGMCC 1.10440</strain>
    </source>
</reference>
<sequence length="184" mass="18451">MTTRSTHARHRAPAQRARRIGGMLASTAAVAGASIIAVCAAGGTYALWNGQKPIASATIQTGTMGLTVDGGASAVVDGTAWSNLLPGDVVFQEVTLQNTGNVPDTVSASTTGAFGPLLVHLRKGACAATIVGTSSTDSPTDLGVFAVGESTLVCIQVTMPATVPANVQSTNQSFTVTFTSKAGS</sequence>